<feature type="transmembrane region" description="Helical" evidence="2">
    <location>
        <begin position="95"/>
        <end position="121"/>
    </location>
</feature>
<feature type="compositionally biased region" description="Pro residues" evidence="1">
    <location>
        <begin position="51"/>
        <end position="79"/>
    </location>
</feature>
<evidence type="ECO:0000256" key="1">
    <source>
        <dbReference type="SAM" id="MobiDB-lite"/>
    </source>
</evidence>
<feature type="compositionally biased region" description="Basic and acidic residues" evidence="1">
    <location>
        <begin position="133"/>
        <end position="181"/>
    </location>
</feature>
<comment type="caution">
    <text evidence="3">The sequence shown here is derived from an EMBL/GenBank/DDBJ whole genome shotgun (WGS) entry which is preliminary data.</text>
</comment>
<reference evidence="3 4" key="1">
    <citation type="submission" date="2014-03" db="EMBL/GenBank/DDBJ databases">
        <title>Genomics of Bifidobacteria.</title>
        <authorList>
            <person name="Ventura M."/>
            <person name="Milani C."/>
            <person name="Lugli G.A."/>
        </authorList>
    </citation>
    <scope>NUCLEOTIDE SEQUENCE [LARGE SCALE GENOMIC DNA]</scope>
    <source>
        <strain evidence="3 4">LMG 21811</strain>
    </source>
</reference>
<evidence type="ECO:0000313" key="3">
    <source>
        <dbReference type="EMBL" id="KFI86481.1"/>
    </source>
</evidence>
<evidence type="ECO:0000256" key="2">
    <source>
        <dbReference type="SAM" id="Phobius"/>
    </source>
</evidence>
<keyword evidence="4" id="KW-1185">Reference proteome</keyword>
<name>A0A087CT81_BIFRU</name>
<protein>
    <recommendedName>
        <fullName evidence="5">Zinc-ribbon domain-containing protein</fullName>
    </recommendedName>
</protein>
<evidence type="ECO:0000313" key="4">
    <source>
        <dbReference type="Proteomes" id="UP000029078"/>
    </source>
</evidence>
<dbReference type="STRING" id="78346.BRUM_1814"/>
<dbReference type="Proteomes" id="UP000029078">
    <property type="component" value="Unassembled WGS sequence"/>
</dbReference>
<feature type="compositionally biased region" description="Low complexity" evidence="1">
    <location>
        <begin position="28"/>
        <end position="50"/>
    </location>
</feature>
<keyword evidence="2" id="KW-0472">Membrane</keyword>
<dbReference type="AlphaFoldDB" id="A0A087CT81"/>
<dbReference type="EMBL" id="JGZL01000014">
    <property type="protein sequence ID" value="KFI86481.1"/>
    <property type="molecule type" value="Genomic_DNA"/>
</dbReference>
<feature type="region of interest" description="Disordered" evidence="1">
    <location>
        <begin position="28"/>
        <end position="84"/>
    </location>
</feature>
<feature type="region of interest" description="Disordered" evidence="1">
    <location>
        <begin position="129"/>
        <end position="181"/>
    </location>
</feature>
<keyword evidence="2" id="KW-0812">Transmembrane</keyword>
<organism evidence="3 4">
    <name type="scientific">Bifidobacterium ruminantium</name>
    <dbReference type="NCBI Taxonomy" id="78346"/>
    <lineage>
        <taxon>Bacteria</taxon>
        <taxon>Bacillati</taxon>
        <taxon>Actinomycetota</taxon>
        <taxon>Actinomycetes</taxon>
        <taxon>Bifidobacteriales</taxon>
        <taxon>Bifidobacteriaceae</taxon>
        <taxon>Bifidobacterium</taxon>
    </lineage>
</organism>
<sequence>MKCAFCHTENADGTRFCFSCGKPMVPLPSGASPASSANQPSIQPVSQPSNPSTPNPASPDVPPMPNAQPPMPTTPPPLPASATGKAAGAAMSKKAIAAIVAAVLVGATGAGVVISFAAGAWGRNDKPAAAQTADDKASKKTAKTDADKSDASKKKQNDESTEKQNTESKKNERPTLRDTAKYHVSAQSYEFDLPAYWRDRVTVQVDGDDVTILSKSYPDTDNPVCSIRVEEGSQPRDVGDVSFSVVGYVTLGDSHAEVWAHRYPVISAMGRASGESDLKSDAECTELTDLQSGGTLDFATSRSTINDDGSSSDNSAFTIDNWLKDNLVSAIRAK</sequence>
<dbReference type="eggNOG" id="ENOG502ZVAY">
    <property type="taxonomic scope" value="Bacteria"/>
</dbReference>
<gene>
    <name evidence="3" type="ORF">BRUM_1814</name>
</gene>
<keyword evidence="2" id="KW-1133">Transmembrane helix</keyword>
<accession>A0A087CT81</accession>
<proteinExistence type="predicted"/>
<evidence type="ECO:0008006" key="5">
    <source>
        <dbReference type="Google" id="ProtNLM"/>
    </source>
</evidence>